<dbReference type="KEGG" id="lpy:FIV34_10065"/>
<evidence type="ECO:0000256" key="3">
    <source>
        <dbReference type="RuleBase" id="RU000363"/>
    </source>
</evidence>
<dbReference type="InterPro" id="IPR002347">
    <property type="entry name" value="SDR_fam"/>
</dbReference>
<dbReference type="NCBIfam" id="NF006776">
    <property type="entry name" value="PRK09291.1"/>
    <property type="match status" value="1"/>
</dbReference>
<evidence type="ECO:0000313" key="5">
    <source>
        <dbReference type="Proteomes" id="UP000316093"/>
    </source>
</evidence>
<comment type="similarity">
    <text evidence="1 3">Belongs to the short-chain dehydrogenases/reductases (SDR) family.</text>
</comment>
<dbReference type="GO" id="GO:0016491">
    <property type="term" value="F:oxidoreductase activity"/>
    <property type="evidence" value="ECO:0007669"/>
    <property type="project" value="UniProtKB-KW"/>
</dbReference>
<dbReference type="PANTHER" id="PTHR42901:SF1">
    <property type="entry name" value="ALCOHOL DEHYDROGENASE"/>
    <property type="match status" value="1"/>
</dbReference>
<dbReference type="Gene3D" id="3.40.50.720">
    <property type="entry name" value="NAD(P)-binding Rossmann-like Domain"/>
    <property type="match status" value="1"/>
</dbReference>
<dbReference type="Proteomes" id="UP000316093">
    <property type="component" value="Chromosome"/>
</dbReference>
<dbReference type="InterPro" id="IPR020904">
    <property type="entry name" value="Sc_DH/Rdtase_CS"/>
</dbReference>
<proteinExistence type="inferred from homology"/>
<dbReference type="OrthoDB" id="9775296at2"/>
<name>A0A4Y5Z2P3_9GAMM</name>
<dbReference type="PANTHER" id="PTHR42901">
    <property type="entry name" value="ALCOHOL DEHYDROGENASE"/>
    <property type="match status" value="1"/>
</dbReference>
<reference evidence="4 5" key="1">
    <citation type="submission" date="2019-06" db="EMBL/GenBank/DDBJ databases">
        <title>A complete genome sequence for Luteibacter pinisoli MAH-14.</title>
        <authorList>
            <person name="Baltrus D.A."/>
        </authorList>
    </citation>
    <scope>NUCLEOTIDE SEQUENCE [LARGE SCALE GENOMIC DNA]</scope>
    <source>
        <strain evidence="4 5">MAH-14</strain>
    </source>
</reference>
<accession>A0A4Y5Z2P3</accession>
<dbReference type="SUPFAM" id="SSF51735">
    <property type="entry name" value="NAD(P)-binding Rossmann-fold domains"/>
    <property type="match status" value="1"/>
</dbReference>
<dbReference type="RefSeq" id="WP_139982260.1">
    <property type="nucleotide sequence ID" value="NZ_CP041046.1"/>
</dbReference>
<evidence type="ECO:0000256" key="1">
    <source>
        <dbReference type="ARBA" id="ARBA00006484"/>
    </source>
</evidence>
<dbReference type="PRINTS" id="PR00080">
    <property type="entry name" value="SDRFAMILY"/>
</dbReference>
<dbReference type="PRINTS" id="PR00081">
    <property type="entry name" value="GDHRDH"/>
</dbReference>
<sequence>MARTILITGAGSGLGEGAAVGLARNGHTVIATAESWPQVTALRDRVAGMNLPNLTVTKLDLLDEYDIAHAATLDMDILVNNAGIGEGGPISEIPIGLVEHNFQVNVFALLDLTQRVVRRWVLNKIKGKVVFTSSILAVVSPGMLGSYSATKHALQAIAEAMQDELKEFGIQVQTINPGPFFTGFNERMVEAAYRWLDDDENFTSRASYKAQTDALLDKPEMRLDPADMIGKMVELIPERTGPFRNIFPKDTADWAASAAQAMLQRTI</sequence>
<keyword evidence="2" id="KW-0560">Oxidoreductase</keyword>
<dbReference type="InterPro" id="IPR036291">
    <property type="entry name" value="NAD(P)-bd_dom_sf"/>
</dbReference>
<evidence type="ECO:0000313" key="4">
    <source>
        <dbReference type="EMBL" id="QDE39521.1"/>
    </source>
</evidence>
<protein>
    <submittedName>
        <fullName evidence="4">SDR family oxidoreductase</fullName>
    </submittedName>
</protein>
<dbReference type="AlphaFoldDB" id="A0A4Y5Z2P3"/>
<keyword evidence="5" id="KW-1185">Reference proteome</keyword>
<gene>
    <name evidence="4" type="ORF">FIV34_10065</name>
</gene>
<dbReference type="PROSITE" id="PS00061">
    <property type="entry name" value="ADH_SHORT"/>
    <property type="match status" value="1"/>
</dbReference>
<evidence type="ECO:0000256" key="2">
    <source>
        <dbReference type="ARBA" id="ARBA00023002"/>
    </source>
</evidence>
<dbReference type="Pfam" id="PF00106">
    <property type="entry name" value="adh_short"/>
    <property type="match status" value="1"/>
</dbReference>
<organism evidence="4 5">
    <name type="scientific">Luteibacter pinisoli</name>
    <dbReference type="NCBI Taxonomy" id="2589080"/>
    <lineage>
        <taxon>Bacteria</taxon>
        <taxon>Pseudomonadati</taxon>
        <taxon>Pseudomonadota</taxon>
        <taxon>Gammaproteobacteria</taxon>
        <taxon>Lysobacterales</taxon>
        <taxon>Rhodanobacteraceae</taxon>
        <taxon>Luteibacter</taxon>
    </lineage>
</organism>
<dbReference type="EMBL" id="CP041046">
    <property type="protein sequence ID" value="QDE39521.1"/>
    <property type="molecule type" value="Genomic_DNA"/>
</dbReference>